<dbReference type="SUPFAM" id="SSF50630">
    <property type="entry name" value="Acid proteases"/>
    <property type="match status" value="1"/>
</dbReference>
<dbReference type="Proteomes" id="UP000287651">
    <property type="component" value="Unassembled WGS sequence"/>
</dbReference>
<dbReference type="AlphaFoldDB" id="A0A426XMD0"/>
<reference evidence="1 2" key="1">
    <citation type="journal article" date="2014" name="Agronomy (Basel)">
        <title>A Draft Genome Sequence for Ensete ventricosum, the Drought-Tolerant Tree Against Hunger.</title>
        <authorList>
            <person name="Harrison J."/>
            <person name="Moore K.A."/>
            <person name="Paszkiewicz K."/>
            <person name="Jones T."/>
            <person name="Grant M."/>
            <person name="Ambacheew D."/>
            <person name="Muzemil S."/>
            <person name="Studholme D.J."/>
        </authorList>
    </citation>
    <scope>NUCLEOTIDE SEQUENCE [LARGE SCALE GENOMIC DNA]</scope>
</reference>
<dbReference type="Pfam" id="PF08284">
    <property type="entry name" value="RVP_2"/>
    <property type="match status" value="1"/>
</dbReference>
<accession>A0A426XMD0</accession>
<evidence type="ECO:0008006" key="3">
    <source>
        <dbReference type="Google" id="ProtNLM"/>
    </source>
</evidence>
<dbReference type="Gene3D" id="2.40.70.10">
    <property type="entry name" value="Acid Proteases"/>
    <property type="match status" value="1"/>
</dbReference>
<evidence type="ECO:0000313" key="1">
    <source>
        <dbReference type="EMBL" id="RRT40659.1"/>
    </source>
</evidence>
<organism evidence="1 2">
    <name type="scientific">Ensete ventricosum</name>
    <name type="common">Abyssinian banana</name>
    <name type="synonym">Musa ensete</name>
    <dbReference type="NCBI Taxonomy" id="4639"/>
    <lineage>
        <taxon>Eukaryota</taxon>
        <taxon>Viridiplantae</taxon>
        <taxon>Streptophyta</taxon>
        <taxon>Embryophyta</taxon>
        <taxon>Tracheophyta</taxon>
        <taxon>Spermatophyta</taxon>
        <taxon>Magnoliopsida</taxon>
        <taxon>Liliopsida</taxon>
        <taxon>Zingiberales</taxon>
        <taxon>Musaceae</taxon>
        <taxon>Ensete</taxon>
    </lineage>
</organism>
<dbReference type="CDD" id="cd00303">
    <property type="entry name" value="retropepsin_like"/>
    <property type="match status" value="1"/>
</dbReference>
<comment type="caution">
    <text evidence="1">The sequence shown here is derived from an EMBL/GenBank/DDBJ whole genome shotgun (WGS) entry which is preliminary data.</text>
</comment>
<sequence>MMRGNRLGLRGGRPGLERGQPMLRILLDSNKDLQLTDCMVHALASYVNPQMMKIGGFLKQQPITILVDTGSTNNFIDSKVAARSMLQIKDYSRFNITVVDGPIFHCNPPPRVKLVLQGQEITTDFVLLPLENYEAVLGIEWLSLLGDVF</sequence>
<dbReference type="InterPro" id="IPR021109">
    <property type="entry name" value="Peptidase_aspartic_dom_sf"/>
</dbReference>
<dbReference type="GO" id="GO:0004190">
    <property type="term" value="F:aspartic-type endopeptidase activity"/>
    <property type="evidence" value="ECO:0007669"/>
    <property type="project" value="InterPro"/>
</dbReference>
<name>A0A426XMD0_ENSVE</name>
<dbReference type="EMBL" id="AMZH03019211">
    <property type="protein sequence ID" value="RRT40659.1"/>
    <property type="molecule type" value="Genomic_DNA"/>
</dbReference>
<dbReference type="InterPro" id="IPR001969">
    <property type="entry name" value="Aspartic_peptidase_AS"/>
</dbReference>
<evidence type="ECO:0000313" key="2">
    <source>
        <dbReference type="Proteomes" id="UP000287651"/>
    </source>
</evidence>
<dbReference type="PROSITE" id="PS00141">
    <property type="entry name" value="ASP_PROTEASE"/>
    <property type="match status" value="1"/>
</dbReference>
<gene>
    <name evidence="1" type="ORF">B296_00037912</name>
</gene>
<protein>
    <recommendedName>
        <fullName evidence="3">Aspartic peptidase DDI1-type domain-containing protein</fullName>
    </recommendedName>
</protein>
<dbReference type="GO" id="GO:0006508">
    <property type="term" value="P:proteolysis"/>
    <property type="evidence" value="ECO:0007669"/>
    <property type="project" value="InterPro"/>
</dbReference>
<proteinExistence type="predicted"/>